<name>A0A1Y1WLF9_9FUNG</name>
<dbReference type="EMBL" id="MCFD01000001">
    <property type="protein sequence ID" value="ORX74138.1"/>
    <property type="molecule type" value="Genomic_DNA"/>
</dbReference>
<dbReference type="Proteomes" id="UP000193922">
    <property type="component" value="Unassembled WGS sequence"/>
</dbReference>
<evidence type="ECO:0000256" key="1">
    <source>
        <dbReference type="SAM" id="MobiDB-lite"/>
    </source>
</evidence>
<keyword evidence="3" id="KW-1185">Reference proteome</keyword>
<protein>
    <submittedName>
        <fullName evidence="2">Uncharacterized protein</fullName>
    </submittedName>
</protein>
<evidence type="ECO:0000313" key="3">
    <source>
        <dbReference type="Proteomes" id="UP000193922"/>
    </source>
</evidence>
<comment type="caution">
    <text evidence="2">The sequence shown here is derived from an EMBL/GenBank/DDBJ whole genome shotgun (WGS) entry which is preliminary data.</text>
</comment>
<dbReference type="RefSeq" id="XP_040747349.1">
    <property type="nucleotide sequence ID" value="XM_040885238.1"/>
</dbReference>
<reference evidence="2 3" key="1">
    <citation type="submission" date="2016-07" db="EMBL/GenBank/DDBJ databases">
        <title>Pervasive Adenine N6-methylation of Active Genes in Fungi.</title>
        <authorList>
            <consortium name="DOE Joint Genome Institute"/>
            <person name="Mondo S.J."/>
            <person name="Dannebaum R.O."/>
            <person name="Kuo R.C."/>
            <person name="Labutti K."/>
            <person name="Haridas S."/>
            <person name="Kuo A."/>
            <person name="Salamov A."/>
            <person name="Ahrendt S.R."/>
            <person name="Lipzen A."/>
            <person name="Sullivan W."/>
            <person name="Andreopoulos W.B."/>
            <person name="Clum A."/>
            <person name="Lindquist E."/>
            <person name="Daum C."/>
            <person name="Ramamoorthy G.K."/>
            <person name="Gryganskyi A."/>
            <person name="Culley D."/>
            <person name="Magnuson J.K."/>
            <person name="James T.Y."/>
            <person name="O'Malley M.A."/>
            <person name="Stajich J.E."/>
            <person name="Spatafora J.W."/>
            <person name="Visel A."/>
            <person name="Grigoriev I.V."/>
        </authorList>
    </citation>
    <scope>NUCLEOTIDE SEQUENCE [LARGE SCALE GENOMIC DNA]</scope>
    <source>
        <strain evidence="2 3">ATCC 12442</strain>
    </source>
</reference>
<feature type="region of interest" description="Disordered" evidence="1">
    <location>
        <begin position="97"/>
        <end position="117"/>
    </location>
</feature>
<accession>A0A1Y1WLF9</accession>
<dbReference type="GeneID" id="63801886"/>
<dbReference type="AlphaFoldDB" id="A0A1Y1WLF9"/>
<sequence length="203" mass="21868">MAAAGVCRRLAQPTHHYYKQLCSLVPYTSRRTHCADLENSRPAFDEGLILGTAHRCELPHTVDPSSLLNAVCLCLAIFDRPNIARFRLPGHFNLELPSDSDEHDPADPSQGPRNDDAAEREHVLVDGDESGNTARIVVDGSCIGSPTQSSSDSRTYCPARISASSYACDSSTFCGCSSATLNVEPDPAVSMIYASFSEKYAAA</sequence>
<proteinExistence type="predicted"/>
<gene>
    <name evidence="2" type="ORF">DL89DRAFT_254022</name>
</gene>
<organism evidence="2 3">
    <name type="scientific">Linderina pennispora</name>
    <dbReference type="NCBI Taxonomy" id="61395"/>
    <lineage>
        <taxon>Eukaryota</taxon>
        <taxon>Fungi</taxon>
        <taxon>Fungi incertae sedis</taxon>
        <taxon>Zoopagomycota</taxon>
        <taxon>Kickxellomycotina</taxon>
        <taxon>Kickxellomycetes</taxon>
        <taxon>Kickxellales</taxon>
        <taxon>Kickxellaceae</taxon>
        <taxon>Linderina</taxon>
    </lineage>
</organism>
<evidence type="ECO:0000313" key="2">
    <source>
        <dbReference type="EMBL" id="ORX74138.1"/>
    </source>
</evidence>